<dbReference type="RefSeq" id="WP_014402266.1">
    <property type="nucleotide sequence ID" value="NC_017033.1"/>
</dbReference>
<dbReference type="KEGG" id="fau:Fraau_0789"/>
<gene>
    <name evidence="3" type="ordered locus">Fraau_0789</name>
</gene>
<organism evidence="3 4">
    <name type="scientific">Frateuria aurantia (strain ATCC 33424 / DSM 6220 / KCTC 2777 / LMG 1558 / NBRC 3245 / NCIMB 13370)</name>
    <name type="common">Acetobacter aurantius</name>
    <dbReference type="NCBI Taxonomy" id="767434"/>
    <lineage>
        <taxon>Bacteria</taxon>
        <taxon>Pseudomonadati</taxon>
        <taxon>Pseudomonadota</taxon>
        <taxon>Gammaproteobacteria</taxon>
        <taxon>Lysobacterales</taxon>
        <taxon>Rhodanobacteraceae</taxon>
        <taxon>Frateuria</taxon>
    </lineage>
</organism>
<dbReference type="AlphaFoldDB" id="H8KZX9"/>
<dbReference type="EMBL" id="CP003350">
    <property type="protein sequence ID" value="AFC85260.1"/>
    <property type="molecule type" value="Genomic_DNA"/>
</dbReference>
<sequence>MKKSFGLALLPLLVLPVLAHASCEDTKAQIAKKIEANGVSHYSLDVVDADKADSASGKVVGNCENESKKIVYTRGGDGDSAPSDQTAPASASSSAG</sequence>
<evidence type="ECO:0000313" key="3">
    <source>
        <dbReference type="EMBL" id="AFC85260.1"/>
    </source>
</evidence>
<feature type="signal peptide" evidence="2">
    <location>
        <begin position="1"/>
        <end position="21"/>
    </location>
</feature>
<accession>H8KZX9</accession>
<evidence type="ECO:0008006" key="5">
    <source>
        <dbReference type="Google" id="ProtNLM"/>
    </source>
</evidence>
<proteinExistence type="predicted"/>
<feature type="compositionally biased region" description="Polar residues" evidence="1">
    <location>
        <begin position="82"/>
        <end position="96"/>
    </location>
</feature>
<dbReference type="OrthoDB" id="6183281at2"/>
<feature type="region of interest" description="Disordered" evidence="1">
    <location>
        <begin position="72"/>
        <end position="96"/>
    </location>
</feature>
<dbReference type="Proteomes" id="UP000005234">
    <property type="component" value="Chromosome"/>
</dbReference>
<keyword evidence="4" id="KW-1185">Reference proteome</keyword>
<reference evidence="3" key="1">
    <citation type="submission" date="2012-02" db="EMBL/GenBank/DDBJ databases">
        <title>The complete genome of Frateuria aurantia DSM 6220.</title>
        <authorList>
            <consortium name="US DOE Joint Genome Institute (JGI-PGF)"/>
            <person name="Lucas S."/>
            <person name="Copeland A."/>
            <person name="Lapidus A."/>
            <person name="Glavina del Rio T."/>
            <person name="Dalin E."/>
            <person name="Tice H."/>
            <person name="Bruce D."/>
            <person name="Goodwin L."/>
            <person name="Pitluck S."/>
            <person name="Peters L."/>
            <person name="Ovchinnikova G."/>
            <person name="Teshima H."/>
            <person name="Kyrpides N."/>
            <person name="Mavromatis K."/>
            <person name="Ivanova N."/>
            <person name="Brettin T."/>
            <person name="Detter J.C."/>
            <person name="Han C."/>
            <person name="Larimer F."/>
            <person name="Land M."/>
            <person name="Hauser L."/>
            <person name="Markowitz V."/>
            <person name="Cheng J.-F."/>
            <person name="Hugenholtz P."/>
            <person name="Woyke T."/>
            <person name="Wu D."/>
            <person name="Brambilla E."/>
            <person name="Klenk H.-P."/>
            <person name="Eisen J.A."/>
        </authorList>
    </citation>
    <scope>NUCLEOTIDE SEQUENCE</scope>
    <source>
        <strain evidence="3">DSM 6220</strain>
    </source>
</reference>
<evidence type="ECO:0000256" key="2">
    <source>
        <dbReference type="SAM" id="SignalP"/>
    </source>
</evidence>
<feature type="chain" id="PRO_5003615511" description="DUF1161 domain-containing protein" evidence="2">
    <location>
        <begin position="22"/>
        <end position="96"/>
    </location>
</feature>
<dbReference type="HOGENOM" id="CLU_155120_0_1_6"/>
<dbReference type="STRING" id="767434.Fraau_0789"/>
<evidence type="ECO:0000256" key="1">
    <source>
        <dbReference type="SAM" id="MobiDB-lite"/>
    </source>
</evidence>
<evidence type="ECO:0000313" key="4">
    <source>
        <dbReference type="Proteomes" id="UP000005234"/>
    </source>
</evidence>
<protein>
    <recommendedName>
        <fullName evidence="5">DUF1161 domain-containing protein</fullName>
    </recommendedName>
</protein>
<dbReference type="Pfam" id="PF06649">
    <property type="entry name" value="DUF1161"/>
    <property type="match status" value="1"/>
</dbReference>
<dbReference type="InterPro" id="IPR010595">
    <property type="entry name" value="DUF1161"/>
</dbReference>
<name>H8KZX9_FRAAD</name>
<keyword evidence="2" id="KW-0732">Signal</keyword>
<dbReference type="eggNOG" id="ENOG5033ABC">
    <property type="taxonomic scope" value="Bacteria"/>
</dbReference>